<dbReference type="Gene3D" id="2.20.28.120">
    <property type="entry name" value="Ribosomal protein L33"/>
    <property type="match status" value="1"/>
</dbReference>
<keyword evidence="2 5" id="KW-0689">Ribosomal protein</keyword>
<dbReference type="HAMAP" id="MF_00294">
    <property type="entry name" value="Ribosomal_bL33"/>
    <property type="match status" value="1"/>
</dbReference>
<dbReference type="SUPFAM" id="SSF57829">
    <property type="entry name" value="Zn-binding ribosomal proteins"/>
    <property type="match status" value="1"/>
</dbReference>
<comment type="caution">
    <text evidence="6">The sequence shown here is derived from an EMBL/GenBank/DDBJ whole genome shotgun (WGS) entry which is preliminary data.</text>
</comment>
<dbReference type="GO" id="GO:0005737">
    <property type="term" value="C:cytoplasm"/>
    <property type="evidence" value="ECO:0007669"/>
    <property type="project" value="UniProtKB-ARBA"/>
</dbReference>
<evidence type="ECO:0000313" key="7">
    <source>
        <dbReference type="Proteomes" id="UP000231466"/>
    </source>
</evidence>
<dbReference type="Pfam" id="PF00471">
    <property type="entry name" value="Ribosomal_L33"/>
    <property type="match status" value="1"/>
</dbReference>
<evidence type="ECO:0000256" key="5">
    <source>
        <dbReference type="HAMAP-Rule" id="MF_00294"/>
    </source>
</evidence>
<dbReference type="InterPro" id="IPR011332">
    <property type="entry name" value="Ribosomal_zn-bd"/>
</dbReference>
<dbReference type="GO" id="GO:0006412">
    <property type="term" value="P:translation"/>
    <property type="evidence" value="ECO:0007669"/>
    <property type="project" value="UniProtKB-UniRule"/>
</dbReference>
<evidence type="ECO:0000256" key="2">
    <source>
        <dbReference type="ARBA" id="ARBA00022980"/>
    </source>
</evidence>
<dbReference type="GO" id="GO:1990904">
    <property type="term" value="C:ribonucleoprotein complex"/>
    <property type="evidence" value="ECO:0007669"/>
    <property type="project" value="UniProtKB-KW"/>
</dbReference>
<dbReference type="InterPro" id="IPR001705">
    <property type="entry name" value="Ribosomal_bL33"/>
</dbReference>
<dbReference type="AlphaFoldDB" id="A0A2H0VHG1"/>
<evidence type="ECO:0000256" key="1">
    <source>
        <dbReference type="ARBA" id="ARBA00007596"/>
    </source>
</evidence>
<evidence type="ECO:0000256" key="4">
    <source>
        <dbReference type="ARBA" id="ARBA00035176"/>
    </source>
</evidence>
<reference evidence="7" key="1">
    <citation type="submission" date="2017-09" db="EMBL/GenBank/DDBJ databases">
        <title>Depth-based differentiation of microbial function through sediment-hosted aquifers and enrichment of novel symbionts in the deep terrestrial subsurface.</title>
        <authorList>
            <person name="Probst A.J."/>
            <person name="Ladd B."/>
            <person name="Jarett J.K."/>
            <person name="Geller-Mcgrath D.E."/>
            <person name="Sieber C.M.K."/>
            <person name="Emerson J.B."/>
            <person name="Anantharaman K."/>
            <person name="Thomas B.C."/>
            <person name="Malmstrom R."/>
            <person name="Stieglmeier M."/>
            <person name="Klingl A."/>
            <person name="Woyke T."/>
            <person name="Ryan C.M."/>
            <person name="Banfield J.F."/>
        </authorList>
    </citation>
    <scope>NUCLEOTIDE SEQUENCE [LARGE SCALE GENOMIC DNA]</scope>
</reference>
<dbReference type="GO" id="GO:0003735">
    <property type="term" value="F:structural constituent of ribosome"/>
    <property type="evidence" value="ECO:0007669"/>
    <property type="project" value="InterPro"/>
</dbReference>
<dbReference type="InterPro" id="IPR038584">
    <property type="entry name" value="Ribosomal_bL33_sf"/>
</dbReference>
<name>A0A2H0VHG1_9BACT</name>
<protein>
    <recommendedName>
        <fullName evidence="4 5">Large ribosomal subunit protein bL33</fullName>
    </recommendedName>
</protein>
<dbReference type="NCBIfam" id="NF001764">
    <property type="entry name" value="PRK00504.1"/>
    <property type="match status" value="1"/>
</dbReference>
<dbReference type="Proteomes" id="UP000231466">
    <property type="component" value="Unassembled WGS sequence"/>
</dbReference>
<dbReference type="NCBIfam" id="NF001860">
    <property type="entry name" value="PRK00595.1"/>
    <property type="match status" value="1"/>
</dbReference>
<organism evidence="6 7">
    <name type="scientific">Candidatus Colwellbacteria bacterium CG10_big_fil_rev_8_21_14_0_10_42_22</name>
    <dbReference type="NCBI Taxonomy" id="1974540"/>
    <lineage>
        <taxon>Bacteria</taxon>
        <taxon>Candidatus Colwelliibacteriota</taxon>
    </lineage>
</organism>
<proteinExistence type="inferred from homology"/>
<evidence type="ECO:0000313" key="6">
    <source>
        <dbReference type="EMBL" id="PIR97720.1"/>
    </source>
</evidence>
<dbReference type="NCBIfam" id="TIGR01023">
    <property type="entry name" value="rpmG_bact"/>
    <property type="match status" value="1"/>
</dbReference>
<gene>
    <name evidence="5 6" type="primary">rpmG</name>
    <name evidence="6" type="ORF">COT89_03000</name>
</gene>
<accession>A0A2H0VHG1</accession>
<sequence>MGLKSKFSEYLVTMKCTECSRKNYYTRKNKRVVEGKLGLKKYCKWCRKHTPHKEARLKG</sequence>
<dbReference type="GO" id="GO:0005840">
    <property type="term" value="C:ribosome"/>
    <property type="evidence" value="ECO:0007669"/>
    <property type="project" value="UniProtKB-KW"/>
</dbReference>
<keyword evidence="3 5" id="KW-0687">Ribonucleoprotein</keyword>
<evidence type="ECO:0000256" key="3">
    <source>
        <dbReference type="ARBA" id="ARBA00023274"/>
    </source>
</evidence>
<dbReference type="EMBL" id="PFAH01000010">
    <property type="protein sequence ID" value="PIR97720.1"/>
    <property type="molecule type" value="Genomic_DNA"/>
</dbReference>
<comment type="similarity">
    <text evidence="1 5">Belongs to the bacterial ribosomal protein bL33 family.</text>
</comment>